<feature type="region of interest" description="Disordered" evidence="1">
    <location>
        <begin position="1"/>
        <end position="22"/>
    </location>
</feature>
<evidence type="ECO:0000256" key="1">
    <source>
        <dbReference type="SAM" id="MobiDB-lite"/>
    </source>
</evidence>
<dbReference type="AlphaFoldDB" id="A0A0P0RGX4"/>
<keyword evidence="2" id="KW-1133">Transmembrane helix</keyword>
<name>A0A0P0RGX4_9BURK</name>
<evidence type="ECO:0000256" key="2">
    <source>
        <dbReference type="SAM" id="Phobius"/>
    </source>
</evidence>
<feature type="transmembrane region" description="Helical" evidence="2">
    <location>
        <begin position="55"/>
        <end position="73"/>
    </location>
</feature>
<dbReference type="GeneID" id="69975255"/>
<feature type="transmembrane region" description="Helical" evidence="2">
    <location>
        <begin position="79"/>
        <end position="99"/>
    </location>
</feature>
<accession>A0A0P0RGX4</accession>
<gene>
    <name evidence="3" type="ORF">K788_0000917</name>
</gene>
<evidence type="ECO:0000313" key="3">
    <source>
        <dbReference type="EMBL" id="ALL67970.1"/>
    </source>
</evidence>
<keyword evidence="2" id="KW-0812">Transmembrane</keyword>
<evidence type="ECO:0000313" key="4">
    <source>
        <dbReference type="Proteomes" id="UP000019146"/>
    </source>
</evidence>
<dbReference type="KEGG" id="bcai:K788_0000917"/>
<dbReference type="Proteomes" id="UP000019146">
    <property type="component" value="Chromosome 2"/>
</dbReference>
<proteinExistence type="predicted"/>
<protein>
    <submittedName>
        <fullName evidence="3">Uncharacterized protein</fullName>
    </submittedName>
</protein>
<reference evidence="3 4" key="1">
    <citation type="journal article" date="2014" name="Genome Announc.">
        <title>Draft Genome Sequence of the Haloacid-Degrading Burkholderia caribensis Strain MBA4.</title>
        <authorList>
            <person name="Pan Y."/>
            <person name="Kong K.F."/>
            <person name="Tsang J.S."/>
        </authorList>
    </citation>
    <scope>NUCLEOTIDE SEQUENCE [LARGE SCALE GENOMIC DNA]</scope>
    <source>
        <strain evidence="3 4">MBA4</strain>
    </source>
</reference>
<dbReference type="EMBL" id="CP012747">
    <property type="protein sequence ID" value="ALL67970.1"/>
    <property type="molecule type" value="Genomic_DNA"/>
</dbReference>
<sequence>MPEPGRARSAEPPPAPDLPKCPDIPFLTTRFNLSASRGQVNVSVRRGFEVLSSGWVLFVGFFEFLFDCFVVGARRGAGGLVWFGLLVFSLAFAVCLRGARYARSVFFAFSLASAIR</sequence>
<dbReference type="RefSeq" id="WP_148654369.1">
    <property type="nucleotide sequence ID" value="NZ_CP012747.1"/>
</dbReference>
<keyword evidence="2" id="KW-0472">Membrane</keyword>
<organism evidence="3 4">
    <name type="scientific">Paraburkholderia caribensis MBA4</name>
    <dbReference type="NCBI Taxonomy" id="1323664"/>
    <lineage>
        <taxon>Bacteria</taxon>
        <taxon>Pseudomonadati</taxon>
        <taxon>Pseudomonadota</taxon>
        <taxon>Betaproteobacteria</taxon>
        <taxon>Burkholderiales</taxon>
        <taxon>Burkholderiaceae</taxon>
        <taxon>Paraburkholderia</taxon>
    </lineage>
</organism>